<dbReference type="EMBL" id="QJKJ01010482">
    <property type="protein sequence ID" value="RDX73559.1"/>
    <property type="molecule type" value="Genomic_DNA"/>
</dbReference>
<organism evidence="2 3">
    <name type="scientific">Mucuna pruriens</name>
    <name type="common">Velvet bean</name>
    <name type="synonym">Dolichos pruriens</name>
    <dbReference type="NCBI Taxonomy" id="157652"/>
    <lineage>
        <taxon>Eukaryota</taxon>
        <taxon>Viridiplantae</taxon>
        <taxon>Streptophyta</taxon>
        <taxon>Embryophyta</taxon>
        <taxon>Tracheophyta</taxon>
        <taxon>Spermatophyta</taxon>
        <taxon>Magnoliopsida</taxon>
        <taxon>eudicotyledons</taxon>
        <taxon>Gunneridae</taxon>
        <taxon>Pentapetalae</taxon>
        <taxon>rosids</taxon>
        <taxon>fabids</taxon>
        <taxon>Fabales</taxon>
        <taxon>Fabaceae</taxon>
        <taxon>Papilionoideae</taxon>
        <taxon>50 kb inversion clade</taxon>
        <taxon>NPAAA clade</taxon>
        <taxon>indigoferoid/millettioid clade</taxon>
        <taxon>Phaseoleae</taxon>
        <taxon>Mucuna</taxon>
    </lineage>
</organism>
<dbReference type="Proteomes" id="UP000257109">
    <property type="component" value="Unassembled WGS sequence"/>
</dbReference>
<evidence type="ECO:0000256" key="1">
    <source>
        <dbReference type="SAM" id="MobiDB-lite"/>
    </source>
</evidence>
<feature type="region of interest" description="Disordered" evidence="1">
    <location>
        <begin position="21"/>
        <end position="60"/>
    </location>
</feature>
<accession>A0A371F5J8</accession>
<protein>
    <submittedName>
        <fullName evidence="2">Uncharacterized protein</fullName>
    </submittedName>
</protein>
<feature type="non-terminal residue" evidence="2">
    <location>
        <position position="1"/>
    </location>
</feature>
<comment type="caution">
    <text evidence="2">The sequence shown here is derived from an EMBL/GenBank/DDBJ whole genome shotgun (WGS) entry which is preliminary data.</text>
</comment>
<gene>
    <name evidence="2" type="ORF">CR513_46811</name>
</gene>
<evidence type="ECO:0000313" key="2">
    <source>
        <dbReference type="EMBL" id="RDX73559.1"/>
    </source>
</evidence>
<proteinExistence type="predicted"/>
<name>A0A371F5J8_MUCPR</name>
<sequence length="60" mass="6586">MFQALNQTNAAITTLANQNTTKYAQASHATGPPPCNTRDPPYGISYGWNIENSTNDEQEQ</sequence>
<reference evidence="2" key="1">
    <citation type="submission" date="2018-05" db="EMBL/GenBank/DDBJ databases">
        <title>Draft genome of Mucuna pruriens seed.</title>
        <authorList>
            <person name="Nnadi N.E."/>
            <person name="Vos R."/>
            <person name="Hasami M.H."/>
            <person name="Devisetty U.K."/>
            <person name="Aguiy J.C."/>
        </authorList>
    </citation>
    <scope>NUCLEOTIDE SEQUENCE [LARGE SCALE GENOMIC DNA]</scope>
    <source>
        <strain evidence="2">JCA_2017</strain>
    </source>
</reference>
<dbReference type="AlphaFoldDB" id="A0A371F5J8"/>
<evidence type="ECO:0000313" key="3">
    <source>
        <dbReference type="Proteomes" id="UP000257109"/>
    </source>
</evidence>
<keyword evidence="3" id="KW-1185">Reference proteome</keyword>